<reference evidence="1 2" key="1">
    <citation type="submission" date="2014-02" db="EMBL/GenBank/DDBJ databases">
        <title>The genome sequence of Colletotrichum salicis CBS 607.94.</title>
        <authorList>
            <person name="Baroncelli R."/>
            <person name="Thon M.R."/>
        </authorList>
    </citation>
    <scope>NUCLEOTIDE SEQUENCE [LARGE SCALE GENOMIC DNA]</scope>
    <source>
        <strain evidence="1 2">CBS 607.94</strain>
    </source>
</reference>
<dbReference type="Proteomes" id="UP000070121">
    <property type="component" value="Unassembled WGS sequence"/>
</dbReference>
<organism evidence="1 2">
    <name type="scientific">Colletotrichum salicis</name>
    <dbReference type="NCBI Taxonomy" id="1209931"/>
    <lineage>
        <taxon>Eukaryota</taxon>
        <taxon>Fungi</taxon>
        <taxon>Dikarya</taxon>
        <taxon>Ascomycota</taxon>
        <taxon>Pezizomycotina</taxon>
        <taxon>Sordariomycetes</taxon>
        <taxon>Hypocreomycetidae</taxon>
        <taxon>Glomerellales</taxon>
        <taxon>Glomerellaceae</taxon>
        <taxon>Colletotrichum</taxon>
        <taxon>Colletotrichum acutatum species complex</taxon>
    </lineage>
</organism>
<keyword evidence="2" id="KW-1185">Reference proteome</keyword>
<dbReference type="EMBL" id="JFFI01001335">
    <property type="protein sequence ID" value="KXH60939.1"/>
    <property type="molecule type" value="Genomic_DNA"/>
</dbReference>
<gene>
    <name evidence="1" type="ORF">CSAL01_13020</name>
</gene>
<sequence>MRLSSAAGTDVQSSPFFKCSCLLCSGVLGHRIGMVYFDDDAVVVIVIVHAPFLHRSLSLNKPFPVTKENGFDPQTVITIPSRSAKRDDACSARHKIHRKTAWEPGSMQSQKELARRREEGPTTMTLCRLWVE</sequence>
<protein>
    <submittedName>
        <fullName evidence="1">Uncharacterized protein</fullName>
    </submittedName>
</protein>
<name>A0A135UKM0_9PEZI</name>
<evidence type="ECO:0000313" key="1">
    <source>
        <dbReference type="EMBL" id="KXH60939.1"/>
    </source>
</evidence>
<accession>A0A135UKM0</accession>
<evidence type="ECO:0000313" key="2">
    <source>
        <dbReference type="Proteomes" id="UP000070121"/>
    </source>
</evidence>
<dbReference type="AlphaFoldDB" id="A0A135UKM0"/>
<proteinExistence type="predicted"/>
<comment type="caution">
    <text evidence="1">The sequence shown here is derived from an EMBL/GenBank/DDBJ whole genome shotgun (WGS) entry which is preliminary data.</text>
</comment>